<keyword evidence="2" id="KW-1185">Reference proteome</keyword>
<protein>
    <submittedName>
        <fullName evidence="1">Uncharacterized protein</fullName>
    </submittedName>
</protein>
<dbReference type="AlphaFoldDB" id="A0A4Y7LFJ5"/>
<organism evidence="1 2">
    <name type="scientific">Papaver somniferum</name>
    <name type="common">Opium poppy</name>
    <dbReference type="NCBI Taxonomy" id="3469"/>
    <lineage>
        <taxon>Eukaryota</taxon>
        <taxon>Viridiplantae</taxon>
        <taxon>Streptophyta</taxon>
        <taxon>Embryophyta</taxon>
        <taxon>Tracheophyta</taxon>
        <taxon>Spermatophyta</taxon>
        <taxon>Magnoliopsida</taxon>
        <taxon>Ranunculales</taxon>
        <taxon>Papaveraceae</taxon>
        <taxon>Papaveroideae</taxon>
        <taxon>Papaver</taxon>
    </lineage>
</organism>
<evidence type="ECO:0000313" key="2">
    <source>
        <dbReference type="Proteomes" id="UP000316621"/>
    </source>
</evidence>
<dbReference type="EMBL" id="CM010725">
    <property type="protein sequence ID" value="RZC83462.1"/>
    <property type="molecule type" value="Genomic_DNA"/>
</dbReference>
<accession>A0A4Y7LFJ5</accession>
<proteinExistence type="predicted"/>
<name>A0A4Y7LFJ5_PAPSO</name>
<evidence type="ECO:0000313" key="1">
    <source>
        <dbReference type="EMBL" id="RZC83462.1"/>
    </source>
</evidence>
<dbReference type="Gramene" id="RZC83462">
    <property type="protein sequence ID" value="RZC83462"/>
    <property type="gene ID" value="C5167_046248"/>
</dbReference>
<dbReference type="Proteomes" id="UP000316621">
    <property type="component" value="Chromosome 11"/>
</dbReference>
<gene>
    <name evidence="1" type="ORF">C5167_046248</name>
</gene>
<reference evidence="1 2" key="1">
    <citation type="journal article" date="2018" name="Science">
        <title>The opium poppy genome and morphinan production.</title>
        <authorList>
            <person name="Guo L."/>
            <person name="Winzer T."/>
            <person name="Yang X."/>
            <person name="Li Y."/>
            <person name="Ning Z."/>
            <person name="He Z."/>
            <person name="Teodor R."/>
            <person name="Lu Y."/>
            <person name="Bowser T.A."/>
            <person name="Graham I.A."/>
            <person name="Ye K."/>
        </authorList>
    </citation>
    <scope>NUCLEOTIDE SEQUENCE [LARGE SCALE GENOMIC DNA]</scope>
    <source>
        <strain evidence="2">cv. HN1</strain>
        <tissue evidence="1">Leaves</tissue>
    </source>
</reference>
<sequence>MQAAIHPSMMMMMMKKRFGITGFIFVSWQGDKRLVKRKKIPRKHFRSSNEAYVEDPEDAAEDPVRVGNIVLMLGILLVKLRVTGVLLYKTTTHEDYFTSTPL</sequence>